<accession>A0A133NJV2</accession>
<dbReference type="InterPro" id="IPR047641">
    <property type="entry name" value="ABC_transpr_MalK/UgpC-like"/>
</dbReference>
<gene>
    <name evidence="6" type="ORF">HMPREF3206_00336</name>
</gene>
<dbReference type="InterPro" id="IPR017871">
    <property type="entry name" value="ABC_transporter-like_CS"/>
</dbReference>
<dbReference type="AlphaFoldDB" id="A0A133NJV2"/>
<dbReference type="PROSITE" id="PS50893">
    <property type="entry name" value="ABC_TRANSPORTER_2"/>
    <property type="match status" value="1"/>
</dbReference>
<dbReference type="GO" id="GO:0140359">
    <property type="term" value="F:ABC-type transporter activity"/>
    <property type="evidence" value="ECO:0007669"/>
    <property type="project" value="InterPro"/>
</dbReference>
<feature type="transmembrane region" description="Helical" evidence="4">
    <location>
        <begin position="26"/>
        <end position="45"/>
    </location>
</feature>
<dbReference type="GO" id="GO:0016887">
    <property type="term" value="F:ATP hydrolysis activity"/>
    <property type="evidence" value="ECO:0007669"/>
    <property type="project" value="InterPro"/>
</dbReference>
<dbReference type="FunFam" id="3.40.50.300:FF:000042">
    <property type="entry name" value="Maltose/maltodextrin ABC transporter, ATP-binding protein"/>
    <property type="match status" value="1"/>
</dbReference>
<dbReference type="GO" id="GO:0055052">
    <property type="term" value="C:ATP-binding cassette (ABC) transporter complex, substrate-binding subunit-containing"/>
    <property type="evidence" value="ECO:0007669"/>
    <property type="project" value="TreeGrafter"/>
</dbReference>
<dbReference type="EMBL" id="LRPX01000008">
    <property type="protein sequence ID" value="KXA16568.1"/>
    <property type="molecule type" value="Genomic_DNA"/>
</dbReference>
<keyword evidence="2" id="KW-0547">Nucleotide-binding</keyword>
<feature type="domain" description="ABC transporter" evidence="5">
    <location>
        <begin position="61"/>
        <end position="284"/>
    </location>
</feature>
<dbReference type="PANTHER" id="PTHR43875">
    <property type="entry name" value="MALTODEXTRIN IMPORT ATP-BINDING PROTEIN MSMX"/>
    <property type="match status" value="1"/>
</dbReference>
<dbReference type="PROSITE" id="PS00211">
    <property type="entry name" value="ABC_TRANSPORTER_1"/>
    <property type="match status" value="1"/>
</dbReference>
<dbReference type="InterPro" id="IPR027417">
    <property type="entry name" value="P-loop_NTPase"/>
</dbReference>
<evidence type="ECO:0000259" key="5">
    <source>
        <dbReference type="PROSITE" id="PS50893"/>
    </source>
</evidence>
<evidence type="ECO:0000256" key="1">
    <source>
        <dbReference type="ARBA" id="ARBA00022448"/>
    </source>
</evidence>
<comment type="caution">
    <text evidence="6">The sequence shown here is derived from an EMBL/GenBank/DDBJ whole genome shotgun (WGS) entry which is preliminary data.</text>
</comment>
<evidence type="ECO:0000256" key="3">
    <source>
        <dbReference type="ARBA" id="ARBA00022840"/>
    </source>
</evidence>
<protein>
    <submittedName>
        <fullName evidence="6">ABC transporter, ATP-binding protein</fullName>
    </submittedName>
</protein>
<evidence type="ECO:0000313" key="7">
    <source>
        <dbReference type="Proteomes" id="UP000070617"/>
    </source>
</evidence>
<dbReference type="PATRIC" id="fig|134605.3.peg.336"/>
<keyword evidence="7" id="KW-1185">Reference proteome</keyword>
<dbReference type="GO" id="GO:0005524">
    <property type="term" value="F:ATP binding"/>
    <property type="evidence" value="ECO:0007669"/>
    <property type="project" value="UniProtKB-KW"/>
</dbReference>
<evidence type="ECO:0000256" key="4">
    <source>
        <dbReference type="SAM" id="Phobius"/>
    </source>
</evidence>
<name>A0A133NJV2_9FUSO</name>
<keyword evidence="4" id="KW-1133">Transmembrane helix</keyword>
<dbReference type="Proteomes" id="UP000070617">
    <property type="component" value="Unassembled WGS sequence"/>
</dbReference>
<dbReference type="Gene3D" id="3.40.50.300">
    <property type="entry name" value="P-loop containing nucleotide triphosphate hydrolases"/>
    <property type="match status" value="1"/>
</dbReference>
<evidence type="ECO:0000256" key="2">
    <source>
        <dbReference type="ARBA" id="ARBA00022741"/>
    </source>
</evidence>
<evidence type="ECO:0000313" key="6">
    <source>
        <dbReference type="EMBL" id="KXA16568.1"/>
    </source>
</evidence>
<dbReference type="SMART" id="SM00382">
    <property type="entry name" value="AAA"/>
    <property type="match status" value="1"/>
</dbReference>
<dbReference type="PANTHER" id="PTHR43875:SF1">
    <property type="entry name" value="OSMOPROTECTIVE COMPOUNDS UPTAKE ATP-BINDING PROTEIN GGTA"/>
    <property type="match status" value="1"/>
</dbReference>
<dbReference type="STRING" id="134605.HMPREF3206_00336"/>
<organism evidence="6 7">
    <name type="scientific">Fusobacterium equinum</name>
    <dbReference type="NCBI Taxonomy" id="134605"/>
    <lineage>
        <taxon>Bacteria</taxon>
        <taxon>Fusobacteriati</taxon>
        <taxon>Fusobacteriota</taxon>
        <taxon>Fusobacteriia</taxon>
        <taxon>Fusobacteriales</taxon>
        <taxon>Fusobacteriaceae</taxon>
        <taxon>Fusobacterium</taxon>
    </lineage>
</organism>
<keyword evidence="3 6" id="KW-0067">ATP-binding</keyword>
<keyword evidence="4" id="KW-0812">Transmembrane</keyword>
<dbReference type="Pfam" id="PF00005">
    <property type="entry name" value="ABC_tran"/>
    <property type="match status" value="1"/>
</dbReference>
<dbReference type="SUPFAM" id="SSF52540">
    <property type="entry name" value="P-loop containing nucleoside triphosphate hydrolases"/>
    <property type="match status" value="1"/>
</dbReference>
<dbReference type="InterPro" id="IPR015855">
    <property type="entry name" value="ABC_transpr_MalK-like"/>
</dbReference>
<dbReference type="InterPro" id="IPR003593">
    <property type="entry name" value="AAA+_ATPase"/>
</dbReference>
<dbReference type="SUPFAM" id="SSF50331">
    <property type="entry name" value="MOP-like"/>
    <property type="match status" value="1"/>
</dbReference>
<dbReference type="InterPro" id="IPR003439">
    <property type="entry name" value="ABC_transporter-like_ATP-bd"/>
</dbReference>
<proteinExistence type="predicted"/>
<dbReference type="GO" id="GO:0008643">
    <property type="term" value="P:carbohydrate transport"/>
    <property type="evidence" value="ECO:0007669"/>
    <property type="project" value="InterPro"/>
</dbReference>
<sequence>MCKLLDKAIIVNHNTPPSPIIPNFKYFTIVFCIFYVLYAILLLHYDTIKTKKMKRSLMNILTIKNLGKQYQKKEWALRDINLEITEGEFLILVGPSGCGKSTLLRLIAGLEEVTEGEILFHSNKKDIAMVFQNYTLYPHMTVYENLAFPLKVKSWSSEKIKNKILEIAKTLEIENLLQRKPNELSGGQKQRVALGRAMVRDANIFLFDEALANLDTNLRSQMRYELLSLQKKINKTFIYVTHDQTEAMTMGDRIVVMKEGHIEQIGTPKEIYLDPKTTFVASFLGNPSMNFLKSENYLLGIRSEDIKIIEKETEDSYLFLSEFTEFLGSRSYLHGQVRDTPFIIEIPTTKEYKKGDRLFLDFPLSKRYYFNILTGQRIPLFQIKESKV</sequence>
<keyword evidence="4" id="KW-0472">Membrane</keyword>
<dbReference type="CDD" id="cd03301">
    <property type="entry name" value="ABC_MalK_N"/>
    <property type="match status" value="1"/>
</dbReference>
<reference evidence="7" key="1">
    <citation type="submission" date="2016-01" db="EMBL/GenBank/DDBJ databases">
        <authorList>
            <person name="Mitreva M."/>
            <person name="Pepin K.H."/>
            <person name="Mihindukulasuriya K.A."/>
            <person name="Fulton R."/>
            <person name="Fronick C."/>
            <person name="O'Laughlin M."/>
            <person name="Miner T."/>
            <person name="Herter B."/>
            <person name="Rosa B.A."/>
            <person name="Cordes M."/>
            <person name="Tomlinson C."/>
            <person name="Wollam A."/>
            <person name="Palsikar V.B."/>
            <person name="Mardis E.R."/>
            <person name="Wilson R.K."/>
        </authorList>
    </citation>
    <scope>NUCLEOTIDE SEQUENCE [LARGE SCALE GENOMIC DNA]</scope>
    <source>
        <strain evidence="7">CMW8396</strain>
    </source>
</reference>
<dbReference type="Gene3D" id="2.40.50.100">
    <property type="match status" value="1"/>
</dbReference>
<keyword evidence="1" id="KW-0813">Transport</keyword>
<dbReference type="InterPro" id="IPR008995">
    <property type="entry name" value="Mo/tungstate-bd_C_term_dom"/>
</dbReference>